<keyword evidence="6" id="KW-1185">Reference proteome</keyword>
<feature type="compositionally biased region" description="Polar residues" evidence="2">
    <location>
        <begin position="322"/>
        <end position="334"/>
    </location>
</feature>
<dbReference type="InterPro" id="IPR002048">
    <property type="entry name" value="EF_hand_dom"/>
</dbReference>
<feature type="signal peptide" evidence="3">
    <location>
        <begin position="1"/>
        <end position="17"/>
    </location>
</feature>
<dbReference type="InterPro" id="IPR011992">
    <property type="entry name" value="EF-hand-dom_pair"/>
</dbReference>
<evidence type="ECO:0000313" key="5">
    <source>
        <dbReference type="EMBL" id="KAL3852747.1"/>
    </source>
</evidence>
<name>A0ABD3UU95_SINWO</name>
<dbReference type="PROSITE" id="PS00018">
    <property type="entry name" value="EF_HAND_1"/>
    <property type="match status" value="1"/>
</dbReference>
<keyword evidence="3" id="KW-0732">Signal</keyword>
<feature type="compositionally biased region" description="Basic and acidic residues" evidence="2">
    <location>
        <begin position="407"/>
        <end position="418"/>
    </location>
</feature>
<dbReference type="Proteomes" id="UP001634394">
    <property type="component" value="Unassembled WGS sequence"/>
</dbReference>
<comment type="caution">
    <text evidence="5">The sequence shown here is derived from an EMBL/GenBank/DDBJ whole genome shotgun (WGS) entry which is preliminary data.</text>
</comment>
<dbReference type="AlphaFoldDB" id="A0ABD3UU95"/>
<protein>
    <recommendedName>
        <fullName evidence="4">EF-hand domain-containing protein</fullName>
    </recommendedName>
</protein>
<dbReference type="Gene3D" id="1.10.238.10">
    <property type="entry name" value="EF-hand"/>
    <property type="match status" value="1"/>
</dbReference>
<dbReference type="InterPro" id="IPR018247">
    <property type="entry name" value="EF_Hand_1_Ca_BS"/>
</dbReference>
<proteinExistence type="predicted"/>
<dbReference type="SUPFAM" id="SSF47473">
    <property type="entry name" value="EF-hand"/>
    <property type="match status" value="1"/>
</dbReference>
<accession>A0ABD3UU95</accession>
<organism evidence="5 6">
    <name type="scientific">Sinanodonta woodiana</name>
    <name type="common">Chinese pond mussel</name>
    <name type="synonym">Anodonta woodiana</name>
    <dbReference type="NCBI Taxonomy" id="1069815"/>
    <lineage>
        <taxon>Eukaryota</taxon>
        <taxon>Metazoa</taxon>
        <taxon>Spiralia</taxon>
        <taxon>Lophotrochozoa</taxon>
        <taxon>Mollusca</taxon>
        <taxon>Bivalvia</taxon>
        <taxon>Autobranchia</taxon>
        <taxon>Heteroconchia</taxon>
        <taxon>Palaeoheterodonta</taxon>
        <taxon>Unionida</taxon>
        <taxon>Unionoidea</taxon>
        <taxon>Unionidae</taxon>
        <taxon>Unioninae</taxon>
        <taxon>Sinanodonta</taxon>
    </lineage>
</organism>
<reference evidence="5 6" key="1">
    <citation type="submission" date="2024-11" db="EMBL/GenBank/DDBJ databases">
        <title>Chromosome-level genome assembly of the freshwater bivalve Anodonta woodiana.</title>
        <authorList>
            <person name="Chen X."/>
        </authorList>
    </citation>
    <scope>NUCLEOTIDE SEQUENCE [LARGE SCALE GENOMIC DNA]</scope>
    <source>
        <strain evidence="5">MN2024</strain>
        <tissue evidence="5">Gills</tissue>
    </source>
</reference>
<dbReference type="EMBL" id="JBJQND010000015">
    <property type="protein sequence ID" value="KAL3852747.1"/>
    <property type="molecule type" value="Genomic_DNA"/>
</dbReference>
<feature type="region of interest" description="Disordered" evidence="2">
    <location>
        <begin position="404"/>
        <end position="431"/>
    </location>
</feature>
<evidence type="ECO:0000256" key="1">
    <source>
        <dbReference type="ARBA" id="ARBA00022837"/>
    </source>
</evidence>
<feature type="region of interest" description="Disordered" evidence="2">
    <location>
        <begin position="218"/>
        <end position="380"/>
    </location>
</feature>
<evidence type="ECO:0000313" key="6">
    <source>
        <dbReference type="Proteomes" id="UP001634394"/>
    </source>
</evidence>
<feature type="domain" description="EF-hand" evidence="4">
    <location>
        <begin position="121"/>
        <end position="156"/>
    </location>
</feature>
<feature type="chain" id="PRO_5044857226" description="EF-hand domain-containing protein" evidence="3">
    <location>
        <begin position="18"/>
        <end position="431"/>
    </location>
</feature>
<dbReference type="CDD" id="cd00051">
    <property type="entry name" value="EFh"/>
    <property type="match status" value="1"/>
</dbReference>
<keyword evidence="1" id="KW-0106">Calcium</keyword>
<sequence>MDRTIFTLVLLTCSCLAAPTNGPGGKASSNGALSETTLEIEGAGEDLRTNEILPPPGQEEQPSYLVHGQGLFQPPSAGTLKLYMPGMQKVMVPQVTTADFDFLDQNGNGLIESAELAIGSNLPGFADHAFKISDVDNDGFVNLDEFFQFPMTWQRVVAEVRFQEVAHGGLTVNTQLPEEISEQDVTGETTPYNSQAEENSTIAEVTGAEGQISATEAVSEIAGEGGEAEGEAESEGQLLGKTGSTGQVTDAGEMPAEKDRGASAPEISNGMTSGQTGRSQVEVTESQTDGEMQEGEAGEPEPSAGIQDTVAGATSVEVGTRYSGSQTGRYQSPSAPDAGPSDMDRGEGQYQAGTKEDGARTSDTQGQHKASYYPAYPSKSMSGYIYVPYMKEVKPNAKGYIYPIQRSRTEDSSEEERGGGSSSDEDEDDRK</sequence>
<dbReference type="PROSITE" id="PS50222">
    <property type="entry name" value="EF_HAND_2"/>
    <property type="match status" value="1"/>
</dbReference>
<feature type="compositionally biased region" description="Polar residues" evidence="2">
    <location>
        <begin position="269"/>
        <end position="290"/>
    </location>
</feature>
<dbReference type="PROSITE" id="PS51257">
    <property type="entry name" value="PROKAR_LIPOPROTEIN"/>
    <property type="match status" value="1"/>
</dbReference>
<evidence type="ECO:0000259" key="4">
    <source>
        <dbReference type="PROSITE" id="PS50222"/>
    </source>
</evidence>
<evidence type="ECO:0000256" key="3">
    <source>
        <dbReference type="SAM" id="SignalP"/>
    </source>
</evidence>
<gene>
    <name evidence="5" type="ORF">ACJMK2_016364</name>
</gene>
<evidence type="ECO:0000256" key="2">
    <source>
        <dbReference type="SAM" id="MobiDB-lite"/>
    </source>
</evidence>